<dbReference type="Proteomes" id="UP000824988">
    <property type="component" value="Chromosome"/>
</dbReference>
<comment type="pathway">
    <text evidence="2">Pyrimidine metabolism; UMP biosynthesis via de novo pathway.</text>
</comment>
<dbReference type="NCBIfam" id="NF005741">
    <property type="entry name" value="PRK07565.1"/>
    <property type="match status" value="1"/>
</dbReference>
<comment type="cofactor">
    <cofactor evidence="1">
        <name>FMN</name>
        <dbReference type="ChEBI" id="CHEBI:58210"/>
    </cofactor>
</comment>
<reference evidence="8" key="1">
    <citation type="submission" date="2019-06" db="EMBL/GenBank/DDBJ databases">
        <title>Complete genome sequence of Methylogaea oryzae strain JCM16910.</title>
        <authorList>
            <person name="Asakawa S."/>
        </authorList>
    </citation>
    <scope>NUCLEOTIDE SEQUENCE</scope>
    <source>
        <strain evidence="8">E10</strain>
    </source>
</reference>
<dbReference type="Gene3D" id="3.20.20.70">
    <property type="entry name" value="Aldolase class I"/>
    <property type="match status" value="1"/>
</dbReference>
<keyword evidence="4" id="KW-0288">FMN</keyword>
<dbReference type="KEGG" id="moz:MoryE10_08030"/>
<dbReference type="UniPathway" id="UPA00070"/>
<dbReference type="EMBL" id="AP019782">
    <property type="protein sequence ID" value="BBL70197.1"/>
    <property type="molecule type" value="Genomic_DNA"/>
</dbReference>
<dbReference type="InterPro" id="IPR012135">
    <property type="entry name" value="Dihydroorotate_DH_1_2"/>
</dbReference>
<evidence type="ECO:0000256" key="4">
    <source>
        <dbReference type="ARBA" id="ARBA00022643"/>
    </source>
</evidence>
<evidence type="ECO:0000256" key="1">
    <source>
        <dbReference type="ARBA" id="ARBA00001917"/>
    </source>
</evidence>
<dbReference type="GO" id="GO:0044205">
    <property type="term" value="P:'de novo' UMP biosynthetic process"/>
    <property type="evidence" value="ECO:0007669"/>
    <property type="project" value="UniProtKB-UniPathway"/>
</dbReference>
<evidence type="ECO:0000313" key="9">
    <source>
        <dbReference type="Proteomes" id="UP000824988"/>
    </source>
</evidence>
<dbReference type="GO" id="GO:0004152">
    <property type="term" value="F:dihydroorotate dehydrogenase activity"/>
    <property type="evidence" value="ECO:0007669"/>
    <property type="project" value="InterPro"/>
</dbReference>
<keyword evidence="6" id="KW-0560">Oxidoreductase</keyword>
<dbReference type="GO" id="GO:0005737">
    <property type="term" value="C:cytoplasm"/>
    <property type="evidence" value="ECO:0007669"/>
    <property type="project" value="InterPro"/>
</dbReference>
<keyword evidence="5" id="KW-0665">Pyrimidine biosynthesis</keyword>
<dbReference type="PANTHER" id="PTHR48109:SF3">
    <property type="entry name" value="SLL0744 PROTEIN"/>
    <property type="match status" value="1"/>
</dbReference>
<dbReference type="AlphaFoldDB" id="A0A8D4VPB5"/>
<keyword evidence="9" id="KW-1185">Reference proteome</keyword>
<protein>
    <submittedName>
        <fullName evidence="8">Dihydroorotate dehydrogenase</fullName>
    </submittedName>
</protein>
<dbReference type="PANTHER" id="PTHR48109">
    <property type="entry name" value="DIHYDROOROTATE DEHYDROGENASE (QUINONE), MITOCHONDRIAL-RELATED"/>
    <property type="match status" value="1"/>
</dbReference>
<dbReference type="GO" id="GO:0006207">
    <property type="term" value="P:'de novo' pyrimidine nucleobase biosynthetic process"/>
    <property type="evidence" value="ECO:0007669"/>
    <property type="project" value="TreeGrafter"/>
</dbReference>
<feature type="domain" description="Dihydroorotate dehydrogenase catalytic" evidence="7">
    <location>
        <begin position="3"/>
        <end position="290"/>
    </location>
</feature>
<dbReference type="SUPFAM" id="SSF51395">
    <property type="entry name" value="FMN-linked oxidoreductases"/>
    <property type="match status" value="1"/>
</dbReference>
<dbReference type="CDD" id="cd04739">
    <property type="entry name" value="DHOD_like"/>
    <property type="match status" value="1"/>
</dbReference>
<evidence type="ECO:0000259" key="7">
    <source>
        <dbReference type="Pfam" id="PF01180"/>
    </source>
</evidence>
<accession>A0A8D4VPB5</accession>
<sequence>MDLSTKYMGLALSNPLVASAGPLSGTLDGIKRLEDGGVAAVVMFSLFEEQIRHENAAFSHLMELGSDSFAESLSYFPEMGAYQIGPESYLDLIRRATETVDIPVIASLNCVSDRGWADYAKQMQQAGAHGLELNVYSVAADLDMDGAAVEQRYLDILLAVKGAVSIPVSLKLSPFFSAMGHMAKRLDWAGADALVLFNRFYQPDIDIQALEVAPTLQLSSPGEIRLPLLWIALLHGKLRASLAATRGVDTADEVVKYLLAGADVVMTTSALLRHGPAYAATLLDGVKHWMEGRGFGCIEQMRGIMSHGRAANPAAFERANYIRVLESYQSPYAST</sequence>
<name>A0A8D4VPB5_9GAMM</name>
<dbReference type="InterPro" id="IPR050074">
    <property type="entry name" value="DHO_dehydrogenase"/>
</dbReference>
<evidence type="ECO:0000256" key="6">
    <source>
        <dbReference type="ARBA" id="ARBA00023002"/>
    </source>
</evidence>
<evidence type="ECO:0000256" key="3">
    <source>
        <dbReference type="ARBA" id="ARBA00022630"/>
    </source>
</evidence>
<dbReference type="InterPro" id="IPR005720">
    <property type="entry name" value="Dihydroorotate_DH_cat"/>
</dbReference>
<keyword evidence="3" id="KW-0285">Flavoprotein</keyword>
<evidence type="ECO:0000313" key="8">
    <source>
        <dbReference type="EMBL" id="BBL70197.1"/>
    </source>
</evidence>
<dbReference type="Pfam" id="PF01180">
    <property type="entry name" value="DHO_dh"/>
    <property type="match status" value="1"/>
</dbReference>
<evidence type="ECO:0000256" key="5">
    <source>
        <dbReference type="ARBA" id="ARBA00022975"/>
    </source>
</evidence>
<proteinExistence type="predicted"/>
<organism evidence="8 9">
    <name type="scientific">Methylogaea oryzae</name>
    <dbReference type="NCBI Taxonomy" id="1295382"/>
    <lineage>
        <taxon>Bacteria</taxon>
        <taxon>Pseudomonadati</taxon>
        <taxon>Pseudomonadota</taxon>
        <taxon>Gammaproteobacteria</taxon>
        <taxon>Methylococcales</taxon>
        <taxon>Methylococcaceae</taxon>
        <taxon>Methylogaea</taxon>
    </lineage>
</organism>
<dbReference type="InterPro" id="IPR013785">
    <property type="entry name" value="Aldolase_TIM"/>
</dbReference>
<dbReference type="PIRSF" id="PIRSF000164">
    <property type="entry name" value="DHO_oxidase"/>
    <property type="match status" value="1"/>
</dbReference>
<dbReference type="RefSeq" id="WP_054773125.1">
    <property type="nucleotide sequence ID" value="NZ_AP019782.1"/>
</dbReference>
<evidence type="ECO:0000256" key="2">
    <source>
        <dbReference type="ARBA" id="ARBA00004725"/>
    </source>
</evidence>
<gene>
    <name evidence="8" type="ORF">MoryE10_08030</name>
</gene>